<dbReference type="GO" id="GO:0005811">
    <property type="term" value="C:lipid droplet"/>
    <property type="evidence" value="ECO:0007669"/>
    <property type="project" value="TreeGrafter"/>
</dbReference>
<dbReference type="EMBL" id="CH478472">
    <property type="protein sequence ID" value="EAT32922.1"/>
    <property type="molecule type" value="Genomic_DNA"/>
</dbReference>
<dbReference type="OrthoDB" id="7760783at2759"/>
<dbReference type="PROSITE" id="PS00061">
    <property type="entry name" value="ADH_SHORT"/>
    <property type="match status" value="1"/>
</dbReference>
<keyword evidence="3" id="KW-0812">Transmembrane</keyword>
<organism evidence="13 14">
    <name type="scientific">Aedes aegypti</name>
    <name type="common">Yellowfever mosquito</name>
    <name type="synonym">Culex aegypti</name>
    <dbReference type="NCBI Taxonomy" id="7159"/>
    <lineage>
        <taxon>Eukaryota</taxon>
        <taxon>Metazoa</taxon>
        <taxon>Ecdysozoa</taxon>
        <taxon>Arthropoda</taxon>
        <taxon>Hexapoda</taxon>
        <taxon>Insecta</taxon>
        <taxon>Pterygota</taxon>
        <taxon>Neoptera</taxon>
        <taxon>Endopterygota</taxon>
        <taxon>Diptera</taxon>
        <taxon>Nematocera</taxon>
        <taxon>Culicoidea</taxon>
        <taxon>Culicidae</taxon>
        <taxon>Culicinae</taxon>
        <taxon>Aedini</taxon>
        <taxon>Aedes</taxon>
        <taxon>Stegomyia</taxon>
    </lineage>
</organism>
<keyword evidence="8" id="KW-0472">Membrane</keyword>
<gene>
    <name evidence="13" type="ORF">AaeL_AAEL014840</name>
</gene>
<comment type="subcellular location">
    <subcellularLocation>
        <location evidence="1">Membrane</location>
        <topology evidence="1">Multi-pass membrane protein</topology>
    </subcellularLocation>
</comment>
<keyword evidence="6" id="KW-0560">Oxidoreductase</keyword>
<evidence type="ECO:0000256" key="4">
    <source>
        <dbReference type="ARBA" id="ARBA00022857"/>
    </source>
</evidence>
<dbReference type="PANTHER" id="PTHR24322">
    <property type="entry name" value="PKSB"/>
    <property type="match status" value="1"/>
</dbReference>
<dbReference type="Proteomes" id="UP000682892">
    <property type="component" value="Unassembled WGS sequence"/>
</dbReference>
<dbReference type="SUPFAM" id="SSF51735">
    <property type="entry name" value="NAD(P)-binding Rossmann-fold domains"/>
    <property type="match status" value="1"/>
</dbReference>
<proteinExistence type="inferred from homology"/>
<evidence type="ECO:0000256" key="5">
    <source>
        <dbReference type="ARBA" id="ARBA00022989"/>
    </source>
</evidence>
<comment type="similarity">
    <text evidence="2 12">Belongs to the short-chain dehydrogenases/reductases (SDR) family.</text>
</comment>
<dbReference type="PRINTS" id="PR00081">
    <property type="entry name" value="GDHRDH"/>
</dbReference>
<dbReference type="FunFam" id="3.40.50.720:FF:000131">
    <property type="entry name" value="Short-chain dehydrogenase/reductase 3"/>
    <property type="match status" value="1"/>
</dbReference>
<evidence type="ECO:0000313" key="13">
    <source>
        <dbReference type="EMBL" id="EAT32922.1"/>
    </source>
</evidence>
<accession>A0A1S4G2P7</accession>
<dbReference type="HOGENOM" id="CLU_010194_2_5_1"/>
<keyword evidence="4" id="KW-0521">NADP</keyword>
<dbReference type="Gene3D" id="3.40.50.720">
    <property type="entry name" value="NAD(P)-binding Rossmann-like Domain"/>
    <property type="match status" value="1"/>
</dbReference>
<reference evidence="13" key="2">
    <citation type="journal article" date="2007" name="Science">
        <title>Genome sequence of Aedes aegypti, a major arbovirus vector.</title>
        <authorList>
            <person name="Nene V."/>
            <person name="Wortman J.R."/>
            <person name="Lawson D."/>
            <person name="Haas B."/>
            <person name="Kodira C."/>
            <person name="Tu Z.J."/>
            <person name="Loftus B."/>
            <person name="Xi Z."/>
            <person name="Megy K."/>
            <person name="Grabherr M."/>
            <person name="Ren Q."/>
            <person name="Zdobnov E.M."/>
            <person name="Lobo N.F."/>
            <person name="Campbell K.S."/>
            <person name="Brown S.E."/>
            <person name="Bonaldo M.F."/>
            <person name="Zhu J."/>
            <person name="Sinkins S.P."/>
            <person name="Hogenkamp D.G."/>
            <person name="Amedeo P."/>
            <person name="Arensburger P."/>
            <person name="Atkinson P.W."/>
            <person name="Bidwell S."/>
            <person name="Biedler J."/>
            <person name="Birney E."/>
            <person name="Bruggner R.V."/>
            <person name="Costas J."/>
            <person name="Coy M.R."/>
            <person name="Crabtree J."/>
            <person name="Crawford M."/>
            <person name="Debruyn B."/>
            <person name="Decaprio D."/>
            <person name="Eiglmeier K."/>
            <person name="Eisenstadt E."/>
            <person name="El-Dorry H."/>
            <person name="Gelbart W.M."/>
            <person name="Gomes S.L."/>
            <person name="Hammond M."/>
            <person name="Hannick L.I."/>
            <person name="Hogan J.R."/>
            <person name="Holmes M.H."/>
            <person name="Jaffe D."/>
            <person name="Johnston J.S."/>
            <person name="Kennedy R.C."/>
            <person name="Koo H."/>
            <person name="Kravitz S."/>
            <person name="Kriventseva E.V."/>
            <person name="Kulp D."/>
            <person name="Labutti K."/>
            <person name="Lee E."/>
            <person name="Li S."/>
            <person name="Lovin D.D."/>
            <person name="Mao C."/>
            <person name="Mauceli E."/>
            <person name="Menck C.F."/>
            <person name="Miller J.R."/>
            <person name="Montgomery P."/>
            <person name="Mori A."/>
            <person name="Nascimento A.L."/>
            <person name="Naveira H.F."/>
            <person name="Nusbaum C."/>
            <person name="O'leary S."/>
            <person name="Orvis J."/>
            <person name="Pertea M."/>
            <person name="Quesneville H."/>
            <person name="Reidenbach K.R."/>
            <person name="Rogers Y.H."/>
            <person name="Roth C.W."/>
            <person name="Schneider J.R."/>
            <person name="Schatz M."/>
            <person name="Shumway M."/>
            <person name="Stanke M."/>
            <person name="Stinson E.O."/>
            <person name="Tubio J.M."/>
            <person name="Vanzee J.P."/>
            <person name="Verjovski-Almeida S."/>
            <person name="Werner D."/>
            <person name="White O."/>
            <person name="Wyder S."/>
            <person name="Zeng Q."/>
            <person name="Zhao Q."/>
            <person name="Zhao Y."/>
            <person name="Hill C.A."/>
            <person name="Raikhel A.S."/>
            <person name="Soares M.B."/>
            <person name="Knudson D.L."/>
            <person name="Lee N.H."/>
            <person name="Galagan J."/>
            <person name="Salzberg S.L."/>
            <person name="Paulsen I.T."/>
            <person name="Dimopoulos G."/>
            <person name="Collins F.H."/>
            <person name="Birren B."/>
            <person name="Fraser-Liggett C.M."/>
            <person name="Severson D.W."/>
        </authorList>
    </citation>
    <scope>NUCLEOTIDE SEQUENCE [LARGE SCALE GENOMIC DNA]</scope>
    <source>
        <strain evidence="13">Liverpool</strain>
    </source>
</reference>
<dbReference type="InterPro" id="IPR002347">
    <property type="entry name" value="SDR_fam"/>
</dbReference>
<dbReference type="GO" id="GO:0052650">
    <property type="term" value="F:all-trans-retinol dehydrogenase (NADP+) activity"/>
    <property type="evidence" value="ECO:0007669"/>
    <property type="project" value="UniProtKB-ARBA"/>
</dbReference>
<evidence type="ECO:0000313" key="14">
    <source>
        <dbReference type="Proteomes" id="UP000682892"/>
    </source>
</evidence>
<dbReference type="GO" id="GO:0016020">
    <property type="term" value="C:membrane"/>
    <property type="evidence" value="ECO:0007669"/>
    <property type="project" value="UniProtKB-SubCell"/>
</dbReference>
<dbReference type="KEGG" id="aag:5565401"/>
<dbReference type="InterPro" id="IPR036291">
    <property type="entry name" value="NAD(P)-bd_dom_sf"/>
</dbReference>
<keyword evidence="5" id="KW-1133">Transmembrane helix</keyword>
<evidence type="ECO:0000256" key="1">
    <source>
        <dbReference type="ARBA" id="ARBA00004141"/>
    </source>
</evidence>
<reference evidence="13" key="3">
    <citation type="submission" date="2012-09" db="EMBL/GenBank/DDBJ databases">
        <authorList>
            <consortium name="VectorBase"/>
        </authorList>
    </citation>
    <scope>NUCLEOTIDE SEQUENCE</scope>
    <source>
        <strain evidence="13">Liverpool</strain>
    </source>
</reference>
<evidence type="ECO:0000256" key="8">
    <source>
        <dbReference type="ARBA" id="ARBA00023136"/>
    </source>
</evidence>
<reference evidence="13" key="1">
    <citation type="submission" date="2005-10" db="EMBL/GenBank/DDBJ databases">
        <authorList>
            <person name="Loftus B.J."/>
            <person name="Nene V.M."/>
            <person name="Hannick L.I."/>
            <person name="Bidwell S."/>
            <person name="Haas B."/>
            <person name="Amedeo P."/>
            <person name="Orvis J."/>
            <person name="Wortman J.R."/>
            <person name="White O.R."/>
            <person name="Salzberg S."/>
            <person name="Shumway M."/>
            <person name="Koo H."/>
            <person name="Zhao Y."/>
            <person name="Holmes M."/>
            <person name="Miller J."/>
            <person name="Schatz M."/>
            <person name="Pop M."/>
            <person name="Pai G."/>
            <person name="Utterback T."/>
            <person name="Rogers Y.-H."/>
            <person name="Kravitz S."/>
            <person name="Fraser C.M."/>
        </authorList>
    </citation>
    <scope>NUCLEOTIDE SEQUENCE</scope>
    <source>
        <strain evidence="13">Liverpool</strain>
    </source>
</reference>
<name>A0A1S4G2P7_AEDAE</name>
<evidence type="ECO:0000256" key="10">
    <source>
        <dbReference type="ARBA" id="ARBA00068717"/>
    </source>
</evidence>
<dbReference type="PRINTS" id="PR00080">
    <property type="entry name" value="SDRFAMILY"/>
</dbReference>
<dbReference type="Pfam" id="PF00106">
    <property type="entry name" value="adh_short"/>
    <property type="match status" value="1"/>
</dbReference>
<evidence type="ECO:0000256" key="11">
    <source>
        <dbReference type="ARBA" id="ARBA00082544"/>
    </source>
</evidence>
<comment type="function">
    <text evidence="9">Catalyzes the reduction of all-trans-retinal to all-trans-retinol in the presence of NADPH.</text>
</comment>
<keyword evidence="7" id="KW-0443">Lipid metabolism</keyword>
<sequence length="321" mass="35718">MAYLKCQDEVYEAANESDTVPFSWTKVILKLVVQTILNIPYHVVDFIKAYIWSPKKNIKGHVVLVSGGANGLGRALCLRFAREGCAVAVVDVDQNGATRTVNEIRQLGVKAEAFQVDVSDVRSVRKLRKDVERSLGPVQILVNNAALLSFASINQGSDDEVQKLINVNLSSHFWMIRQFLPGMQQRKEGHIVAISSVLGIVPNFRTIAYSATKFGIRGMMASLSDELYFSGFGDKVFTTCVYPDLIATRKELIQTVNKMGLSTQVLSPEHAANLVVDGVLRNKTDIILASFPIRKFIKLSEFCSSRMRRIYTSCICTHPNE</sequence>
<evidence type="ECO:0000256" key="12">
    <source>
        <dbReference type="RuleBase" id="RU000363"/>
    </source>
</evidence>
<protein>
    <recommendedName>
        <fullName evidence="10">Short-chain dehydrogenase/reductase 3</fullName>
    </recommendedName>
    <alternativeName>
        <fullName evidence="11">Retinal short-chain dehydrogenase/reductase 1</fullName>
    </alternativeName>
</protein>
<dbReference type="OMA" id="SHFWMIR"/>
<evidence type="ECO:0000256" key="2">
    <source>
        <dbReference type="ARBA" id="ARBA00006484"/>
    </source>
</evidence>
<dbReference type="PANTHER" id="PTHR24322:SF748">
    <property type="entry name" value="FI23927P1-RELATED"/>
    <property type="match status" value="1"/>
</dbReference>
<evidence type="ECO:0000256" key="9">
    <source>
        <dbReference type="ARBA" id="ARBA00059620"/>
    </source>
</evidence>
<evidence type="ECO:0000256" key="6">
    <source>
        <dbReference type="ARBA" id="ARBA00023002"/>
    </source>
</evidence>
<dbReference type="InterPro" id="IPR020904">
    <property type="entry name" value="Sc_DH/Rdtase_CS"/>
</dbReference>
<evidence type="ECO:0000256" key="3">
    <source>
        <dbReference type="ARBA" id="ARBA00022692"/>
    </source>
</evidence>
<dbReference type="AlphaFoldDB" id="A0A1S4G2P7"/>
<evidence type="ECO:0000256" key="7">
    <source>
        <dbReference type="ARBA" id="ARBA00023098"/>
    </source>
</evidence>